<reference evidence="3" key="1">
    <citation type="submission" date="2022-08" db="EMBL/GenBank/DDBJ databases">
        <authorList>
            <person name="Zhang D."/>
        </authorList>
    </citation>
    <scope>NUCLEOTIDE SEQUENCE</scope>
    <source>
        <strain evidence="3">XJ19-11</strain>
    </source>
</reference>
<proteinExistence type="predicted"/>
<gene>
    <name evidence="3" type="ORF">NU887_14035</name>
</gene>
<dbReference type="Pfam" id="PF00246">
    <property type="entry name" value="Peptidase_M14"/>
    <property type="match status" value="1"/>
</dbReference>
<dbReference type="GO" id="GO:0006508">
    <property type="term" value="P:proteolysis"/>
    <property type="evidence" value="ECO:0007669"/>
    <property type="project" value="InterPro"/>
</dbReference>
<dbReference type="SUPFAM" id="SSF52317">
    <property type="entry name" value="Class I glutamine amidotransferase-like"/>
    <property type="match status" value="1"/>
</dbReference>
<feature type="chain" id="PRO_5040911945" evidence="1">
    <location>
        <begin position="21"/>
        <end position="862"/>
    </location>
</feature>
<name>A0A9X2SZ92_9BACT</name>
<dbReference type="Proteomes" id="UP001142175">
    <property type="component" value="Unassembled WGS sequence"/>
</dbReference>
<evidence type="ECO:0000259" key="2">
    <source>
        <dbReference type="Pfam" id="PF00246"/>
    </source>
</evidence>
<feature type="signal peptide" evidence="1">
    <location>
        <begin position="1"/>
        <end position="20"/>
    </location>
</feature>
<feature type="domain" description="Peptidase M14" evidence="2">
    <location>
        <begin position="68"/>
        <end position="298"/>
    </location>
</feature>
<evidence type="ECO:0000313" key="4">
    <source>
        <dbReference type="Proteomes" id="UP001142175"/>
    </source>
</evidence>
<sequence length="862" mass="97009">MKKIQSLFLFFLMSTLSVFGQKSPAGTADISLQYYLPSGFTYNEKIPKPKDILGFEVGEWNAGYDQVIRYFEKLAASSPRVKFEIIGYTYEKRPQIMLTITSPENLANIDKIKSDRQQLRDPNAKIDFDKMPLVMAAGYSVHGNEASAINSSILAAYHFAAANEIEQDLKNIIILIDPALNPDGSNRYASWVNTHRSYNLNGDPANREHSEAWPGGRGNHYWFDLNRDWLLVQHPESQNRVAKFQEWLPNIYLDYHEMGTNNTFFFQPGIPSRDHPLTPKKNMELTEKIAQYHAKAMDDLGSLYHSRESFDEYYFGYGSTYPDIQGSIGILFEQASSRGHLQESIYGPLPFAFTIRNQFRTSVSSFEAAKNMRGEINKFMQDFYAESLKESAVDTNKAYIFGDTADAARGFHLAEMIQQHQIDVYSLNQNITVNGVSFEKEKAYIVPLDQPQYKLIKAIFETRNTFQDSLFYDVSAWTLPMSFNLDYTALSSKIMNLADVTLLEEGFGKKAGTLIGEKNAYAYAFEWADYYAPKAAYKLMDEGYLVRLTHEPITLADGKVLKRGSILVSTQRDAEEDAATKLHSSLASLAAETGITVYGINTGYTSGVNIGSPSIDVLKKPEVAVLVGTGVASGEAGEMWHLLDQRFDMPITLLPVERLRNTDMSRYNVLIMPNGNYSSWGKSEAEEIKSWASAGNTLIARGNAMTWLNSNELVSFTFKKEPKEEEKMAAQPYEDYTKNTGARMTSGTIFNVKLDITHPIGYGYGKGDLFTFRNSNQFLEPGKNPYSNPMVYTDKPLASGYVHPENLELVRNSSAIQVKRLGRGRVIGMVDNPNFRAIWYGTNKLFLNAIFFGQVIEGGTAD</sequence>
<keyword evidence="3" id="KW-0645">Protease</keyword>
<dbReference type="GO" id="GO:0004181">
    <property type="term" value="F:metallocarboxypeptidase activity"/>
    <property type="evidence" value="ECO:0007669"/>
    <property type="project" value="InterPro"/>
</dbReference>
<protein>
    <submittedName>
        <fullName evidence="3">M14 family zinc carboxypeptidase</fullName>
    </submittedName>
</protein>
<keyword evidence="1" id="KW-0732">Signal</keyword>
<dbReference type="AlphaFoldDB" id="A0A9X2SZ92"/>
<dbReference type="Gene3D" id="3.40.630.10">
    <property type="entry name" value="Zn peptidases"/>
    <property type="match status" value="1"/>
</dbReference>
<comment type="caution">
    <text evidence="3">The sequence shown here is derived from an EMBL/GenBank/DDBJ whole genome shotgun (WGS) entry which is preliminary data.</text>
</comment>
<evidence type="ECO:0000313" key="3">
    <source>
        <dbReference type="EMBL" id="MCR9016159.1"/>
    </source>
</evidence>
<dbReference type="InterPro" id="IPR029062">
    <property type="entry name" value="Class_I_gatase-like"/>
</dbReference>
<dbReference type="GO" id="GO:0008270">
    <property type="term" value="F:zinc ion binding"/>
    <property type="evidence" value="ECO:0007669"/>
    <property type="project" value="InterPro"/>
</dbReference>
<keyword evidence="3" id="KW-0121">Carboxypeptidase</keyword>
<evidence type="ECO:0000256" key="1">
    <source>
        <dbReference type="SAM" id="SignalP"/>
    </source>
</evidence>
<organism evidence="3 4">
    <name type="scientific">Aquiflexum gelatinilyticum</name>
    <dbReference type="NCBI Taxonomy" id="2961943"/>
    <lineage>
        <taxon>Bacteria</taxon>
        <taxon>Pseudomonadati</taxon>
        <taxon>Bacteroidota</taxon>
        <taxon>Cytophagia</taxon>
        <taxon>Cytophagales</taxon>
        <taxon>Cyclobacteriaceae</taxon>
        <taxon>Aquiflexum</taxon>
    </lineage>
</organism>
<dbReference type="RefSeq" id="WP_258424012.1">
    <property type="nucleotide sequence ID" value="NZ_JANSUY010000013.1"/>
</dbReference>
<dbReference type="InterPro" id="IPR000834">
    <property type="entry name" value="Peptidase_M14"/>
</dbReference>
<accession>A0A9X2SZ92</accession>
<dbReference type="EMBL" id="JANSUY010000013">
    <property type="protein sequence ID" value="MCR9016159.1"/>
    <property type="molecule type" value="Genomic_DNA"/>
</dbReference>
<keyword evidence="3" id="KW-0378">Hydrolase</keyword>
<keyword evidence="4" id="KW-1185">Reference proteome</keyword>
<dbReference type="SUPFAM" id="SSF53187">
    <property type="entry name" value="Zn-dependent exopeptidases"/>
    <property type="match status" value="1"/>
</dbReference>